<evidence type="ECO:0000256" key="1">
    <source>
        <dbReference type="SAM" id="Phobius"/>
    </source>
</evidence>
<dbReference type="Proteomes" id="UP000215914">
    <property type="component" value="Unassembled WGS sequence"/>
</dbReference>
<reference evidence="2" key="1">
    <citation type="journal article" date="2017" name="Nature">
        <title>The sunflower genome provides insights into oil metabolism, flowering and Asterid evolution.</title>
        <authorList>
            <person name="Badouin H."/>
            <person name="Gouzy J."/>
            <person name="Grassa C.J."/>
            <person name="Murat F."/>
            <person name="Staton S.E."/>
            <person name="Cottret L."/>
            <person name="Lelandais-Briere C."/>
            <person name="Owens G.L."/>
            <person name="Carrere S."/>
            <person name="Mayjonade B."/>
            <person name="Legrand L."/>
            <person name="Gill N."/>
            <person name="Kane N.C."/>
            <person name="Bowers J.E."/>
            <person name="Hubner S."/>
            <person name="Bellec A."/>
            <person name="Berard A."/>
            <person name="Berges H."/>
            <person name="Blanchet N."/>
            <person name="Boniface M.C."/>
            <person name="Brunel D."/>
            <person name="Catrice O."/>
            <person name="Chaidir N."/>
            <person name="Claudel C."/>
            <person name="Donnadieu C."/>
            <person name="Faraut T."/>
            <person name="Fievet G."/>
            <person name="Helmstetter N."/>
            <person name="King M."/>
            <person name="Knapp S.J."/>
            <person name="Lai Z."/>
            <person name="Le Paslier M.C."/>
            <person name="Lippi Y."/>
            <person name="Lorenzon L."/>
            <person name="Mandel J.R."/>
            <person name="Marage G."/>
            <person name="Marchand G."/>
            <person name="Marquand E."/>
            <person name="Bret-Mestries E."/>
            <person name="Morien E."/>
            <person name="Nambeesan S."/>
            <person name="Nguyen T."/>
            <person name="Pegot-Espagnet P."/>
            <person name="Pouilly N."/>
            <person name="Raftis F."/>
            <person name="Sallet E."/>
            <person name="Schiex T."/>
            <person name="Thomas J."/>
            <person name="Vandecasteele C."/>
            <person name="Vares D."/>
            <person name="Vear F."/>
            <person name="Vautrin S."/>
            <person name="Crespi M."/>
            <person name="Mangin B."/>
            <person name="Burke J.M."/>
            <person name="Salse J."/>
            <person name="Munos S."/>
            <person name="Vincourt P."/>
            <person name="Rieseberg L.H."/>
            <person name="Langlade N.B."/>
        </authorList>
    </citation>
    <scope>NUCLEOTIDE SEQUENCE</scope>
    <source>
        <tissue evidence="2">Leaves</tissue>
    </source>
</reference>
<feature type="transmembrane region" description="Helical" evidence="1">
    <location>
        <begin position="37"/>
        <end position="58"/>
    </location>
</feature>
<dbReference type="AlphaFoldDB" id="A0A9K3IGL7"/>
<name>A0A9K3IGL7_HELAN</name>
<keyword evidence="3" id="KW-1185">Reference proteome</keyword>
<dbReference type="Gramene" id="mRNA:HanXRQr2_Chr08g0350771">
    <property type="protein sequence ID" value="CDS:HanXRQr2_Chr08g0350771.1"/>
    <property type="gene ID" value="HanXRQr2_Chr08g0350771"/>
</dbReference>
<sequence>MIQRVVNSNFWTLKSRFIFSRIGFAIQKGVELSLLPVYLSFVICCFGILTKTTMCNYFKLKLIKT</sequence>
<proteinExistence type="predicted"/>
<accession>A0A9K3IGL7</accession>
<dbReference type="EMBL" id="MNCJ02000323">
    <property type="protein sequence ID" value="KAF5796383.1"/>
    <property type="molecule type" value="Genomic_DNA"/>
</dbReference>
<organism evidence="2 3">
    <name type="scientific">Helianthus annuus</name>
    <name type="common">Common sunflower</name>
    <dbReference type="NCBI Taxonomy" id="4232"/>
    <lineage>
        <taxon>Eukaryota</taxon>
        <taxon>Viridiplantae</taxon>
        <taxon>Streptophyta</taxon>
        <taxon>Embryophyta</taxon>
        <taxon>Tracheophyta</taxon>
        <taxon>Spermatophyta</taxon>
        <taxon>Magnoliopsida</taxon>
        <taxon>eudicotyledons</taxon>
        <taxon>Gunneridae</taxon>
        <taxon>Pentapetalae</taxon>
        <taxon>asterids</taxon>
        <taxon>campanulids</taxon>
        <taxon>Asterales</taxon>
        <taxon>Asteraceae</taxon>
        <taxon>Asteroideae</taxon>
        <taxon>Heliantheae alliance</taxon>
        <taxon>Heliantheae</taxon>
        <taxon>Helianthus</taxon>
    </lineage>
</organism>
<protein>
    <submittedName>
        <fullName evidence="2">Uncharacterized protein</fullName>
    </submittedName>
</protein>
<keyword evidence="1" id="KW-0812">Transmembrane</keyword>
<comment type="caution">
    <text evidence="2">The sequence shown here is derived from an EMBL/GenBank/DDBJ whole genome shotgun (WGS) entry which is preliminary data.</text>
</comment>
<reference evidence="2" key="2">
    <citation type="submission" date="2020-06" db="EMBL/GenBank/DDBJ databases">
        <title>Helianthus annuus Genome sequencing and assembly Release 2.</title>
        <authorList>
            <person name="Gouzy J."/>
            <person name="Langlade N."/>
            <person name="Munos S."/>
        </authorList>
    </citation>
    <scope>NUCLEOTIDE SEQUENCE</scope>
    <source>
        <tissue evidence="2">Leaves</tissue>
    </source>
</reference>
<keyword evidence="1" id="KW-0472">Membrane</keyword>
<evidence type="ECO:0000313" key="2">
    <source>
        <dbReference type="EMBL" id="KAF5796383.1"/>
    </source>
</evidence>
<keyword evidence="1" id="KW-1133">Transmembrane helix</keyword>
<evidence type="ECO:0000313" key="3">
    <source>
        <dbReference type="Proteomes" id="UP000215914"/>
    </source>
</evidence>
<gene>
    <name evidence="2" type="ORF">HanXRQr2_Chr08g0350771</name>
</gene>